<dbReference type="InterPro" id="IPR029016">
    <property type="entry name" value="GAF-like_dom_sf"/>
</dbReference>
<keyword evidence="5" id="KW-0804">Transcription</keyword>
<dbReference type="InterPro" id="IPR027417">
    <property type="entry name" value="P-loop_NTPase"/>
</dbReference>
<dbReference type="SUPFAM" id="SSF52540">
    <property type="entry name" value="P-loop containing nucleoside triphosphate hydrolases"/>
    <property type="match status" value="1"/>
</dbReference>
<dbReference type="GO" id="GO:0005524">
    <property type="term" value="F:ATP binding"/>
    <property type="evidence" value="ECO:0007669"/>
    <property type="project" value="UniProtKB-KW"/>
</dbReference>
<name>A0A6L5XML5_9BACT</name>
<evidence type="ECO:0000259" key="6">
    <source>
        <dbReference type="PROSITE" id="PS50045"/>
    </source>
</evidence>
<dbReference type="GO" id="GO:0006355">
    <property type="term" value="P:regulation of DNA-templated transcription"/>
    <property type="evidence" value="ECO:0007669"/>
    <property type="project" value="InterPro"/>
</dbReference>
<dbReference type="SMART" id="SM00382">
    <property type="entry name" value="AAA"/>
    <property type="match status" value="1"/>
</dbReference>
<sequence>MSEQHDDAGLGNPLLAAARIIHRLSGLAPGNMDRSKLFSFLSNEFRVLFQYDRFSIFLYDAEREFLNSFTSADGTVVEMFSNTRIAHNTVAWQAIQSRKPVVINDLASLGWGGGASSLASAGLNATIALPLILNREVIGTLHVSFVRQPDNVAEVLNFLLELSPVLSLFLFVVLTEERRARAKAAQRAAQNSSDEADAAGAAPLENRLLETQDMARVMSVARKVAKLHIPVLIVGETGTGKSMLARWLHCHSPRREANFIKVNCPSLAPTLFESEMFGYAKGAFTGAYAKRIGRIEMAQNGTLFLDEIGELSPDMQSKLLQVMEENSFERVGEARSIGVDIRVLSATNIDLEKALAEGRLRRDLFYRLASVILRLPPLRRRKNDIPILVEYFIGQFAQQWDLRPPRLARNVLRELCDHDWPGNIRELRNVVSRILLHSLDGAVTESFVREALHEWETPAVLPLETDAPAAPMAGRVPLPAEDRPPCRSANPALPTLEENERAHILEALRLTGGRLSGPRGAAALLGVPRSTLQHRLRKLGITV</sequence>
<evidence type="ECO:0000256" key="4">
    <source>
        <dbReference type="ARBA" id="ARBA00023125"/>
    </source>
</evidence>
<evidence type="ECO:0000256" key="1">
    <source>
        <dbReference type="ARBA" id="ARBA00022741"/>
    </source>
</evidence>
<dbReference type="Pfam" id="PF13185">
    <property type="entry name" value="GAF_2"/>
    <property type="match status" value="1"/>
</dbReference>
<dbReference type="Gene3D" id="1.10.10.60">
    <property type="entry name" value="Homeodomain-like"/>
    <property type="match status" value="1"/>
</dbReference>
<keyword evidence="8" id="KW-1185">Reference proteome</keyword>
<dbReference type="RefSeq" id="WP_154511978.1">
    <property type="nucleotide sequence ID" value="NZ_JAXELC010000023.1"/>
</dbReference>
<evidence type="ECO:0000256" key="2">
    <source>
        <dbReference type="ARBA" id="ARBA00022840"/>
    </source>
</evidence>
<evidence type="ECO:0000256" key="5">
    <source>
        <dbReference type="ARBA" id="ARBA00023163"/>
    </source>
</evidence>
<dbReference type="CDD" id="cd00009">
    <property type="entry name" value="AAA"/>
    <property type="match status" value="1"/>
</dbReference>
<dbReference type="PROSITE" id="PS50045">
    <property type="entry name" value="SIGMA54_INTERACT_4"/>
    <property type="match status" value="1"/>
</dbReference>
<accession>A0A6L5XML5</accession>
<dbReference type="EMBL" id="VUMH01000011">
    <property type="protein sequence ID" value="MSS28513.1"/>
    <property type="molecule type" value="Genomic_DNA"/>
</dbReference>
<keyword evidence="1" id="KW-0547">Nucleotide-binding</keyword>
<dbReference type="PANTHER" id="PTHR32071:SF57">
    <property type="entry name" value="C4-DICARBOXYLATE TRANSPORT TRANSCRIPTIONAL REGULATORY PROTEIN DCTD"/>
    <property type="match status" value="1"/>
</dbReference>
<dbReference type="SUPFAM" id="SSF46689">
    <property type="entry name" value="Homeodomain-like"/>
    <property type="match status" value="1"/>
</dbReference>
<feature type="domain" description="Sigma-54 factor interaction" evidence="6">
    <location>
        <begin position="207"/>
        <end position="436"/>
    </location>
</feature>
<dbReference type="PROSITE" id="PS00676">
    <property type="entry name" value="SIGMA54_INTERACT_2"/>
    <property type="match status" value="1"/>
</dbReference>
<protein>
    <submittedName>
        <fullName evidence="7">Sigma-54-dependent Fis family transcriptional regulator</fullName>
    </submittedName>
</protein>
<dbReference type="InterPro" id="IPR003018">
    <property type="entry name" value="GAF"/>
</dbReference>
<proteinExistence type="predicted"/>
<reference evidence="7 8" key="1">
    <citation type="submission" date="2019-09" db="EMBL/GenBank/DDBJ databases">
        <title>In-depth cultivation of the pig gut microbiome towards novel bacterial diversity and tailored functional studies.</title>
        <authorList>
            <person name="Wylensek D."/>
            <person name="Hitch T.C.A."/>
            <person name="Clavel T."/>
        </authorList>
    </citation>
    <scope>NUCLEOTIDE SEQUENCE [LARGE SCALE GENOMIC DNA]</scope>
    <source>
        <strain evidence="7 8">PG-178-WT-4</strain>
    </source>
</reference>
<keyword evidence="2" id="KW-0067">ATP-binding</keyword>
<gene>
    <name evidence="7" type="ORF">FYJ44_10825</name>
</gene>
<keyword evidence="3" id="KW-0805">Transcription regulation</keyword>
<dbReference type="GO" id="GO:0043565">
    <property type="term" value="F:sequence-specific DNA binding"/>
    <property type="evidence" value="ECO:0007669"/>
    <property type="project" value="InterPro"/>
</dbReference>
<comment type="caution">
    <text evidence="7">The sequence shown here is derived from an EMBL/GenBank/DDBJ whole genome shotgun (WGS) entry which is preliminary data.</text>
</comment>
<dbReference type="FunFam" id="3.40.50.300:FF:000006">
    <property type="entry name" value="DNA-binding transcriptional regulator NtrC"/>
    <property type="match status" value="1"/>
</dbReference>
<dbReference type="Pfam" id="PF02954">
    <property type="entry name" value="HTH_8"/>
    <property type="match status" value="1"/>
</dbReference>
<evidence type="ECO:0000313" key="7">
    <source>
        <dbReference type="EMBL" id="MSS28513.1"/>
    </source>
</evidence>
<dbReference type="Pfam" id="PF00158">
    <property type="entry name" value="Sigma54_activat"/>
    <property type="match status" value="1"/>
</dbReference>
<dbReference type="Gene3D" id="3.30.450.40">
    <property type="match status" value="1"/>
</dbReference>
<dbReference type="InterPro" id="IPR025944">
    <property type="entry name" value="Sigma_54_int_dom_CS"/>
</dbReference>
<dbReference type="InterPro" id="IPR003593">
    <property type="entry name" value="AAA+_ATPase"/>
</dbReference>
<dbReference type="InterPro" id="IPR025943">
    <property type="entry name" value="Sigma_54_int_dom_ATP-bd_2"/>
</dbReference>
<dbReference type="InterPro" id="IPR025662">
    <property type="entry name" value="Sigma_54_int_dom_ATP-bd_1"/>
</dbReference>
<dbReference type="PROSITE" id="PS00688">
    <property type="entry name" value="SIGMA54_INTERACT_3"/>
    <property type="match status" value="1"/>
</dbReference>
<dbReference type="AlphaFoldDB" id="A0A6L5XML5"/>
<dbReference type="Pfam" id="PF25601">
    <property type="entry name" value="AAA_lid_14"/>
    <property type="match status" value="1"/>
</dbReference>
<evidence type="ECO:0000256" key="3">
    <source>
        <dbReference type="ARBA" id="ARBA00023015"/>
    </source>
</evidence>
<dbReference type="InterPro" id="IPR009057">
    <property type="entry name" value="Homeodomain-like_sf"/>
</dbReference>
<evidence type="ECO:0000313" key="8">
    <source>
        <dbReference type="Proteomes" id="UP000477488"/>
    </source>
</evidence>
<dbReference type="Gene3D" id="1.10.8.60">
    <property type="match status" value="1"/>
</dbReference>
<keyword evidence="4" id="KW-0238">DNA-binding</keyword>
<dbReference type="InterPro" id="IPR058031">
    <property type="entry name" value="AAA_lid_NorR"/>
</dbReference>
<organism evidence="7 8">
    <name type="scientific">Desulfovibrio porci</name>
    <dbReference type="NCBI Taxonomy" id="2605782"/>
    <lineage>
        <taxon>Bacteria</taxon>
        <taxon>Pseudomonadati</taxon>
        <taxon>Thermodesulfobacteriota</taxon>
        <taxon>Desulfovibrionia</taxon>
        <taxon>Desulfovibrionales</taxon>
        <taxon>Desulfovibrionaceae</taxon>
        <taxon>Desulfovibrio</taxon>
    </lineage>
</organism>
<dbReference type="InterPro" id="IPR002197">
    <property type="entry name" value="HTH_Fis"/>
</dbReference>
<dbReference type="Proteomes" id="UP000477488">
    <property type="component" value="Unassembled WGS sequence"/>
</dbReference>
<dbReference type="PROSITE" id="PS00675">
    <property type="entry name" value="SIGMA54_INTERACT_1"/>
    <property type="match status" value="1"/>
</dbReference>
<dbReference type="InterPro" id="IPR002078">
    <property type="entry name" value="Sigma_54_int"/>
</dbReference>
<dbReference type="PANTHER" id="PTHR32071">
    <property type="entry name" value="TRANSCRIPTIONAL REGULATORY PROTEIN"/>
    <property type="match status" value="1"/>
</dbReference>
<dbReference type="SUPFAM" id="SSF55781">
    <property type="entry name" value="GAF domain-like"/>
    <property type="match status" value="1"/>
</dbReference>
<dbReference type="Gene3D" id="3.40.50.300">
    <property type="entry name" value="P-loop containing nucleotide triphosphate hydrolases"/>
    <property type="match status" value="1"/>
</dbReference>